<dbReference type="RefSeq" id="WP_091685935.1">
    <property type="nucleotide sequence ID" value="NZ_BAABFM010000085.1"/>
</dbReference>
<dbReference type="Pfam" id="PF00300">
    <property type="entry name" value="His_Phos_1"/>
    <property type="match status" value="1"/>
</dbReference>
<organism evidence="1 2">
    <name type="scientific">Anaerocolumna aminovalerica</name>
    <dbReference type="NCBI Taxonomy" id="1527"/>
    <lineage>
        <taxon>Bacteria</taxon>
        <taxon>Bacillati</taxon>
        <taxon>Bacillota</taxon>
        <taxon>Clostridia</taxon>
        <taxon>Lachnospirales</taxon>
        <taxon>Lachnospiraceae</taxon>
        <taxon>Anaerocolumna</taxon>
    </lineage>
</organism>
<dbReference type="STRING" id="1527.SAMN04489757_11135"/>
<protein>
    <submittedName>
        <fullName evidence="1">Broad specificity phosphatase PhoE</fullName>
    </submittedName>
</protein>
<name>A0A1I5EWD3_9FIRM</name>
<proteinExistence type="predicted"/>
<dbReference type="SUPFAM" id="SSF53254">
    <property type="entry name" value="Phosphoglycerate mutase-like"/>
    <property type="match status" value="1"/>
</dbReference>
<gene>
    <name evidence="1" type="ORF">SAMN04489757_11135</name>
</gene>
<dbReference type="EMBL" id="FOWD01000011">
    <property type="protein sequence ID" value="SFO15757.1"/>
    <property type="molecule type" value="Genomic_DNA"/>
</dbReference>
<dbReference type="InterPro" id="IPR013078">
    <property type="entry name" value="His_Pase_superF_clade-1"/>
</dbReference>
<dbReference type="Gene3D" id="3.40.50.1240">
    <property type="entry name" value="Phosphoglycerate mutase-like"/>
    <property type="match status" value="1"/>
</dbReference>
<dbReference type="InterPro" id="IPR029033">
    <property type="entry name" value="His_PPase_superfam"/>
</dbReference>
<keyword evidence="2" id="KW-1185">Reference proteome</keyword>
<evidence type="ECO:0000313" key="2">
    <source>
        <dbReference type="Proteomes" id="UP000198806"/>
    </source>
</evidence>
<dbReference type="OrthoDB" id="1680942at2"/>
<evidence type="ECO:0000313" key="1">
    <source>
        <dbReference type="EMBL" id="SFO15757.1"/>
    </source>
</evidence>
<sequence>MRIGLLRHFKVNCPHKKIMTSQEFREWSERYERSKVIKKPVEMYGIEWDICYVSDMPRAITTAKEVYSGNLQIDKLLREVDNAPFMRSDRIKLPFEIWHVCGRLAWFFKSKSQPETVEGTRRRINKFLDRIDWSKENILIVCHGFMIYNFQKELRRRGFKGEKLKVVKNGVLYQYIGEKKKKS</sequence>
<reference evidence="1 2" key="1">
    <citation type="submission" date="2016-10" db="EMBL/GenBank/DDBJ databases">
        <authorList>
            <person name="de Groot N.N."/>
        </authorList>
    </citation>
    <scope>NUCLEOTIDE SEQUENCE [LARGE SCALE GENOMIC DNA]</scope>
    <source>
        <strain evidence="1 2">DSM 1283</strain>
    </source>
</reference>
<dbReference type="AlphaFoldDB" id="A0A1I5EWD3"/>
<accession>A0A1I5EWD3</accession>
<dbReference type="Proteomes" id="UP000198806">
    <property type="component" value="Unassembled WGS sequence"/>
</dbReference>